<comment type="caution">
    <text evidence="3">The sequence shown here is derived from an EMBL/GenBank/DDBJ whole genome shotgun (WGS) entry which is preliminary data.</text>
</comment>
<feature type="compositionally biased region" description="Basic and acidic residues" evidence="1">
    <location>
        <begin position="29"/>
        <end position="52"/>
    </location>
</feature>
<dbReference type="AlphaFoldDB" id="A0ABD2K6Q4"/>
<evidence type="ECO:0000256" key="1">
    <source>
        <dbReference type="SAM" id="MobiDB-lite"/>
    </source>
</evidence>
<evidence type="ECO:0000313" key="3">
    <source>
        <dbReference type="EMBL" id="KAL3098579.1"/>
    </source>
</evidence>
<feature type="chain" id="PRO_5044789237" evidence="2">
    <location>
        <begin position="22"/>
        <end position="96"/>
    </location>
</feature>
<sequence>MASFLLKFVLFISFLVLFCDCGDTKNEGETEKLKAEKGDGNEGPKNEGETGKKKAKNGGAENTKEGDQISDAKKDVLKKDLIEDERSERFRETTHR</sequence>
<evidence type="ECO:0000256" key="2">
    <source>
        <dbReference type="SAM" id="SignalP"/>
    </source>
</evidence>
<dbReference type="Proteomes" id="UP001620645">
    <property type="component" value="Unassembled WGS sequence"/>
</dbReference>
<feature type="signal peptide" evidence="2">
    <location>
        <begin position="1"/>
        <end position="21"/>
    </location>
</feature>
<name>A0ABD2K6Q4_HETSC</name>
<accession>A0ABD2K6Q4</accession>
<organism evidence="3 4">
    <name type="scientific">Heterodera schachtii</name>
    <name type="common">Sugarbeet cyst nematode worm</name>
    <name type="synonym">Tylenchus schachtii</name>
    <dbReference type="NCBI Taxonomy" id="97005"/>
    <lineage>
        <taxon>Eukaryota</taxon>
        <taxon>Metazoa</taxon>
        <taxon>Ecdysozoa</taxon>
        <taxon>Nematoda</taxon>
        <taxon>Chromadorea</taxon>
        <taxon>Rhabditida</taxon>
        <taxon>Tylenchina</taxon>
        <taxon>Tylenchomorpha</taxon>
        <taxon>Tylenchoidea</taxon>
        <taxon>Heteroderidae</taxon>
        <taxon>Heteroderinae</taxon>
        <taxon>Heterodera</taxon>
    </lineage>
</organism>
<feature type="compositionally biased region" description="Basic and acidic residues" evidence="1">
    <location>
        <begin position="62"/>
        <end position="72"/>
    </location>
</feature>
<evidence type="ECO:0000313" key="4">
    <source>
        <dbReference type="Proteomes" id="UP001620645"/>
    </source>
</evidence>
<protein>
    <submittedName>
        <fullName evidence="3">Uncharacterized protein</fullName>
    </submittedName>
</protein>
<gene>
    <name evidence="3" type="ORF">niasHS_000116</name>
</gene>
<reference evidence="3 4" key="1">
    <citation type="submission" date="2024-10" db="EMBL/GenBank/DDBJ databases">
        <authorList>
            <person name="Kim D."/>
        </authorList>
    </citation>
    <scope>NUCLEOTIDE SEQUENCE [LARGE SCALE GENOMIC DNA]</scope>
    <source>
        <strain evidence="3">Taebaek</strain>
    </source>
</reference>
<proteinExistence type="predicted"/>
<keyword evidence="4" id="KW-1185">Reference proteome</keyword>
<dbReference type="EMBL" id="JBICCN010000045">
    <property type="protein sequence ID" value="KAL3098579.1"/>
    <property type="molecule type" value="Genomic_DNA"/>
</dbReference>
<feature type="region of interest" description="Disordered" evidence="1">
    <location>
        <begin position="29"/>
        <end position="72"/>
    </location>
</feature>
<keyword evidence="2" id="KW-0732">Signal</keyword>